<proteinExistence type="predicted"/>
<dbReference type="EMBL" id="Y12234">
    <property type="protein sequence ID" value="CAA72922.1"/>
    <property type="molecule type" value="Genomic_DNA"/>
</dbReference>
<keyword evidence="1" id="KW-0812">Transmembrane</keyword>
<gene>
    <name evidence="2" type="primary">as-48D1</name>
</gene>
<reference evidence="2" key="1">
    <citation type="journal article" date="1998" name="Mol. Microbiol.">
        <title>Analysis of the gene cluster involved in production and immunity of the peptide antibiotic AS-48 in Enterococcus faecalis.</title>
        <authorList>
            <person name="Martinez-Bueno M."/>
            <person name="Valdivia E."/>
            <person name="Galvez A."/>
            <person name="Coyette J."/>
            <person name="Maqueda M."/>
        </authorList>
    </citation>
    <scope>NUCLEOTIDE SEQUENCE</scope>
    <source>
        <strain evidence="2">S-48</strain>
    </source>
</reference>
<evidence type="ECO:0000256" key="1">
    <source>
        <dbReference type="SAM" id="Phobius"/>
    </source>
</evidence>
<accession>O53028</accession>
<evidence type="ECO:0000313" key="2">
    <source>
        <dbReference type="EMBL" id="CAA72922.1"/>
    </source>
</evidence>
<keyword evidence="1" id="KW-0472">Membrane</keyword>
<dbReference type="RefSeq" id="WP_172687127.1">
    <property type="nucleotide sequence ID" value="NZ_KT290268.1"/>
</dbReference>
<organism evidence="2">
    <name type="scientific">Enterococcus faecalis</name>
    <name type="common">Streptococcus faecalis</name>
    <dbReference type="NCBI Taxonomy" id="1351"/>
    <lineage>
        <taxon>Bacteria</taxon>
        <taxon>Bacillati</taxon>
        <taxon>Bacillota</taxon>
        <taxon>Bacilli</taxon>
        <taxon>Lactobacillales</taxon>
        <taxon>Enterococcaceae</taxon>
        <taxon>Enterococcus</taxon>
    </lineage>
</organism>
<name>O53028_ENTFL</name>
<feature type="transmembrane region" description="Helical" evidence="1">
    <location>
        <begin position="32"/>
        <end position="49"/>
    </location>
</feature>
<protein>
    <submittedName>
        <fullName evidence="2">AS-48D1 protein</fullName>
    </submittedName>
</protein>
<keyword evidence="1" id="KW-1133">Transmembrane helix</keyword>
<sequence>MKRIDYIIIIVSLLATIVAIFLIGIDSMLGKIFLAISLGFFSSPFLKWINKLINKN</sequence>
<dbReference type="AlphaFoldDB" id="O53028"/>
<feature type="transmembrane region" description="Helical" evidence="1">
    <location>
        <begin position="6"/>
        <end position="25"/>
    </location>
</feature>